<sequence length="1353" mass="146567">MAITLLDSVQMTTPQYPSLVGDKVSLSGFFRINSYKSSGELWLYHRLYAHYSVAFLNAAQVKFQARVNQTSGTLSKGGLTVGSLHHFALVFDKNDATRQFFVVNGIKLPFPTQITTPLPIAADSQIGSSLFPSDYTLQDYLLLDGYTFTDDDVRAIMADPTVSATLGVGMPGVKRAYYSMDGTTGAAVHAGDAGITVPGVAGLSYGEPTFGAGGGSMTYAPRIPYVVETQLDQAYVRSSGKSMTFVFKNARTGSLLYPVAATLQATPVIRINGGSPITLPGPSSNGFVTDECSALWFPFPTGVQVVPGDVITVNAPQAWISSDIGACPALVNFVADNRSGRPCSMKVWPEPEPARVGFNLDTPISTYWGAIVATKNRALDVLTYGRPVRPDGTIKTPFSGTVLSYAMSNGVDKVGPQVERGLYAVGWDDVDHSDPVTMLLTPQGDDVTCVERLEYRNNGDSNGKGKVRVYEVNNQYRPLTLKAPGIDATTTTINVNESIQYVVPTDTARNNYLTIGSEKILVGTVDTVNRRFNGCTRGWLGTTPAAYAANTACVQQYSTRTGSFWFTTSSPSGSPHYAKMKTYMPADWTPPSPAAPVVLPDEPWDALSSTLELAIENGAGGLRCMATTPTLTSTSEPEQCIMPTDPHWNGQKLLEQWWLKSARPYSHLTSPYIYSHLPLPNYEKYPATLGVDIDASQTIITITDGRTAPILMGQSLYIGSEVMRVLEIPKLSGTQYRVERGSLNTTPAAHAAGPLQVGWRIPITSTSQYSGTNYHHAEVFIDEATSTGLRFGVQMLSLAGWMSLDANVQARRTFTLPDGVNGTDLTFKIAPASPSDWDWIAPNLIITMGTESIIIRSVNPTTGMITVNERKNVPHAAGSSGVTKSDGILFANADGTGKVYNTPFGYTSVMLPTGIDSFLCQPDKSTYFGSYASLASTVAPGVQTFGAGLATSKQVVMPVNGFPYAFGPSVASKATAAARAASNVTTGKHCWYWANVPYLGSDALIYHIARETRDNLTPGGKVIVEISNEMWNAYFFPYAHQFRIAPLSGIPNAPDIAILRGARAKEIFREVFAETGREDEINLVLAWQWANVAEPLAWARRLGVEPDAVSAAPYIDPPTTATFARVFNAIDIEQQCDLYIHCVEYYLWGSGYSPGGRAIAAAVDAHQAITGHRPLIVYYEGGDQTLAPYNGLVANPGLIGRDMRQNPEWWNATRDMMSIFKKVGKCDCYFQFAMGYAAAGATPYFWGLTTYGWHKAGRGDGRNGGVDNRLCVFRPGQPNTANALQSPDAQNEEVRLQAWKDQQKDFFASGKAPDPTTDPDPVDPPIPPPVIVTGRARKLVPVGDFARSFRRFR</sequence>
<proteinExistence type="predicted"/>
<gene>
    <name evidence="2" type="ORF">PZE19_17080</name>
</gene>
<evidence type="ECO:0000313" key="3">
    <source>
        <dbReference type="Proteomes" id="UP001216907"/>
    </source>
</evidence>
<feature type="region of interest" description="Disordered" evidence="1">
    <location>
        <begin position="1306"/>
        <end position="1331"/>
    </location>
</feature>
<dbReference type="EMBL" id="JARRAG010000002">
    <property type="protein sequence ID" value="MDG3005502.1"/>
    <property type="molecule type" value="Genomic_DNA"/>
</dbReference>
<organism evidence="2 3">
    <name type="scientific">Paludisphaera mucosa</name>
    <dbReference type="NCBI Taxonomy" id="3030827"/>
    <lineage>
        <taxon>Bacteria</taxon>
        <taxon>Pseudomonadati</taxon>
        <taxon>Planctomycetota</taxon>
        <taxon>Planctomycetia</taxon>
        <taxon>Isosphaerales</taxon>
        <taxon>Isosphaeraceae</taxon>
        <taxon>Paludisphaera</taxon>
    </lineage>
</organism>
<evidence type="ECO:0000256" key="1">
    <source>
        <dbReference type="SAM" id="MobiDB-lite"/>
    </source>
</evidence>
<comment type="caution">
    <text evidence="2">The sequence shown here is derived from an EMBL/GenBank/DDBJ whole genome shotgun (WGS) entry which is preliminary data.</text>
</comment>
<name>A0ABT6FD45_9BACT</name>
<evidence type="ECO:0000313" key="2">
    <source>
        <dbReference type="EMBL" id="MDG3005502.1"/>
    </source>
</evidence>
<accession>A0ABT6FD45</accession>
<feature type="compositionally biased region" description="Pro residues" evidence="1">
    <location>
        <begin position="1316"/>
        <end position="1330"/>
    </location>
</feature>
<dbReference type="RefSeq" id="WP_277861834.1">
    <property type="nucleotide sequence ID" value="NZ_JARRAG010000002.1"/>
</dbReference>
<protein>
    <submittedName>
        <fullName evidence="2">Uncharacterized protein</fullName>
    </submittedName>
</protein>
<dbReference type="Proteomes" id="UP001216907">
    <property type="component" value="Unassembled WGS sequence"/>
</dbReference>
<keyword evidence="3" id="KW-1185">Reference proteome</keyword>
<reference evidence="2 3" key="1">
    <citation type="submission" date="2023-03" db="EMBL/GenBank/DDBJ databases">
        <title>Paludisphaera mucosa sp. nov. a novel planctomycete from northern fen.</title>
        <authorList>
            <person name="Ivanova A."/>
        </authorList>
    </citation>
    <scope>NUCLEOTIDE SEQUENCE [LARGE SCALE GENOMIC DNA]</scope>
    <source>
        <strain evidence="2 3">Pla2</strain>
    </source>
</reference>